<dbReference type="InterPro" id="IPR019734">
    <property type="entry name" value="TPR_rpt"/>
</dbReference>
<evidence type="ECO:0000256" key="9">
    <source>
        <dbReference type="ARBA" id="ARBA00022737"/>
    </source>
</evidence>
<comment type="similarity">
    <text evidence="5">Belongs to the TMTC family.</text>
</comment>
<dbReference type="GO" id="GO:0004169">
    <property type="term" value="F:dolichyl-phosphate-mannose-protein mannosyltransferase activity"/>
    <property type="evidence" value="ECO:0007669"/>
    <property type="project" value="UniProtKB-EC"/>
</dbReference>
<feature type="transmembrane region" description="Helical" evidence="17">
    <location>
        <begin position="457"/>
        <end position="474"/>
    </location>
</feature>
<dbReference type="EC" id="2.4.1.109" evidence="6"/>
<proteinExistence type="inferred from homology"/>
<protein>
    <recommendedName>
        <fullName evidence="6">dolichyl-phosphate-mannose--protein mannosyltransferase</fullName>
        <ecNumber evidence="6">2.4.1.109</ecNumber>
    </recommendedName>
</protein>
<evidence type="ECO:0000256" key="7">
    <source>
        <dbReference type="ARBA" id="ARBA00022679"/>
    </source>
</evidence>
<evidence type="ECO:0000256" key="12">
    <source>
        <dbReference type="ARBA" id="ARBA00022989"/>
    </source>
</evidence>
<evidence type="ECO:0000256" key="14">
    <source>
        <dbReference type="ARBA" id="ARBA00045085"/>
    </source>
</evidence>
<evidence type="ECO:0000256" key="8">
    <source>
        <dbReference type="ARBA" id="ARBA00022692"/>
    </source>
</evidence>
<dbReference type="GO" id="GO:0030968">
    <property type="term" value="P:endoplasmic reticulum unfolded protein response"/>
    <property type="evidence" value="ECO:0007669"/>
    <property type="project" value="TreeGrafter"/>
</dbReference>
<sequence>MQLKTTGLHDWDSVFPIPATSYRMSSVIVFLVGVLVFSNTVNGNFVFDDTEAIVNNRDVQPDSPLATIIWNDFWGTPLTHDRSHKSFRPVTILTFRWNVWLAGGVHPFSFHICNILLHGIVSALTVPVTNNLFGGNAPRMSLLTSLLFAVHPVHTEAVAGVVGRADLLCAFFSLLSLLAYVKAVKKASVSIKLSINYLLCSICLCSLALFSKEQGITILGICLAYDVIAFHRVNIFHFPSLVLKLFYCSHPENLTAKYQAAPLGQSKTCCRRRKESFNLFSKPFIIRSLSLLTAGLFLLYTRWLAMGSKPPIFQKVDNPASFAQDFWTRVRTYNYLYSLNAWLLVCPEWLSFDWSMGCVSLLSDLFDPRLLAIVVLWATLCGLIWRGNCYSNDKLGRTLNLSLAVLIIPFLPASNLFFRVGFVLAERVLYLPSLGFCMLVVLGMQVVLNNKPQYKKIIMITYACVLVIFCARSINRSNEWLEEYTLFRSALAVCPSNAKVHYNVAKNAGDMGNHRLATKEYEKALKLHPEYDQAMNNLANILRDEGKLLEAESLLRKAVKIRPDFAAAWMNLGIVLAALKQHDEAKISYTTALLHRSHYPECLYNLGNLYLDLKNTSEALKMFQKAVQQRPTFSIAWNNMVIMLESIGNLNEAKTVALEALKFLPNDAGLHFNLANTLGKMSNFEDAEFFFKRAVNLAPKNAIYHSNLGVLYHRWKKYDLAEAKYNDALSLDPKLNSAINNLEMLKKSKRKAVKWKVL</sequence>
<comment type="caution">
    <text evidence="19">The sequence shown here is derived from an EMBL/GenBank/DDBJ whole genome shotgun (WGS) entry which is preliminary data.</text>
</comment>
<dbReference type="AlphaFoldDB" id="A0AAE1HUY9"/>
<feature type="transmembrane region" description="Helical" evidence="17">
    <location>
        <begin position="157"/>
        <end position="181"/>
    </location>
</feature>
<feature type="repeat" description="TPR" evidence="16">
    <location>
        <begin position="532"/>
        <end position="565"/>
    </location>
</feature>
<evidence type="ECO:0000256" key="11">
    <source>
        <dbReference type="ARBA" id="ARBA00022824"/>
    </source>
</evidence>
<evidence type="ECO:0000256" key="5">
    <source>
        <dbReference type="ARBA" id="ARBA00007882"/>
    </source>
</evidence>
<evidence type="ECO:0000256" key="2">
    <source>
        <dbReference type="ARBA" id="ARBA00004141"/>
    </source>
</evidence>
<dbReference type="EMBL" id="JAHWGI010001279">
    <property type="protein sequence ID" value="KAK3927210.1"/>
    <property type="molecule type" value="Genomic_DNA"/>
</dbReference>
<keyword evidence="10 16" id="KW-0802">TPR repeat</keyword>
<keyword evidence="7" id="KW-0808">Transferase</keyword>
<keyword evidence="9" id="KW-0677">Repeat</keyword>
<feature type="transmembrane region" description="Helical" evidence="17">
    <location>
        <begin position="428"/>
        <end position="448"/>
    </location>
</feature>
<reference evidence="19" key="2">
    <citation type="journal article" date="2023" name="BMC Genomics">
        <title>Pest status, molecular evolution, and epigenetic factors derived from the genome assembly of Frankliniella fusca, a thysanopteran phytovirus vector.</title>
        <authorList>
            <person name="Catto M.A."/>
            <person name="Labadie P.E."/>
            <person name="Jacobson A.L."/>
            <person name="Kennedy G.G."/>
            <person name="Srinivasan R."/>
            <person name="Hunt B.G."/>
        </authorList>
    </citation>
    <scope>NUCLEOTIDE SEQUENCE</scope>
    <source>
        <strain evidence="19">PL_HMW_Pooled</strain>
    </source>
</reference>
<dbReference type="InterPro" id="IPR011990">
    <property type="entry name" value="TPR-like_helical_dom_sf"/>
</dbReference>
<gene>
    <name evidence="19" type="ORF">KUF71_015516</name>
</gene>
<feature type="repeat" description="TPR" evidence="16">
    <location>
        <begin position="600"/>
        <end position="633"/>
    </location>
</feature>
<dbReference type="GO" id="GO:0016020">
    <property type="term" value="C:membrane"/>
    <property type="evidence" value="ECO:0007669"/>
    <property type="project" value="UniProtKB-SubCell"/>
</dbReference>
<comment type="subcellular location">
    <subcellularLocation>
        <location evidence="3">Endoplasmic reticulum</location>
    </subcellularLocation>
    <subcellularLocation>
        <location evidence="2">Membrane</location>
        <topology evidence="2">Multi-pass membrane protein</topology>
    </subcellularLocation>
</comment>
<evidence type="ECO:0000256" key="1">
    <source>
        <dbReference type="ARBA" id="ARBA00003582"/>
    </source>
</evidence>
<dbReference type="PROSITE" id="PS50005">
    <property type="entry name" value="TPR"/>
    <property type="match status" value="5"/>
</dbReference>
<accession>A0AAE1HUY9</accession>
<feature type="transmembrane region" description="Helical" evidence="17">
    <location>
        <begin position="370"/>
        <end position="387"/>
    </location>
</feature>
<dbReference type="PANTHER" id="PTHR44227:SF3">
    <property type="entry name" value="PROTEIN O-MANNOSYL-TRANSFERASE TMTC4"/>
    <property type="match status" value="1"/>
</dbReference>
<evidence type="ECO:0000256" key="17">
    <source>
        <dbReference type="SAM" id="Phobius"/>
    </source>
</evidence>
<dbReference type="GO" id="GO:0005783">
    <property type="term" value="C:endoplasmic reticulum"/>
    <property type="evidence" value="ECO:0007669"/>
    <property type="project" value="UniProtKB-SubCell"/>
</dbReference>
<dbReference type="PROSITE" id="PS50293">
    <property type="entry name" value="TPR_REGION"/>
    <property type="match status" value="1"/>
</dbReference>
<evidence type="ECO:0000256" key="15">
    <source>
        <dbReference type="ARBA" id="ARBA00045102"/>
    </source>
</evidence>
<dbReference type="Proteomes" id="UP001219518">
    <property type="component" value="Unassembled WGS sequence"/>
</dbReference>
<feature type="repeat" description="TPR" evidence="16">
    <location>
        <begin position="498"/>
        <end position="531"/>
    </location>
</feature>
<comment type="function">
    <text evidence="1">Transfers mannosyl residues to the hydroxyl group of serine or threonine residues.</text>
</comment>
<name>A0AAE1HUY9_9NEOP</name>
<evidence type="ECO:0000313" key="19">
    <source>
        <dbReference type="EMBL" id="KAK3927210.1"/>
    </source>
</evidence>
<dbReference type="Pfam" id="PF08409">
    <property type="entry name" value="TMTC_DUF1736"/>
    <property type="match status" value="1"/>
</dbReference>
<keyword evidence="8 17" id="KW-0812">Transmembrane</keyword>
<organism evidence="19 20">
    <name type="scientific">Frankliniella fusca</name>
    <dbReference type="NCBI Taxonomy" id="407009"/>
    <lineage>
        <taxon>Eukaryota</taxon>
        <taxon>Metazoa</taxon>
        <taxon>Ecdysozoa</taxon>
        <taxon>Arthropoda</taxon>
        <taxon>Hexapoda</taxon>
        <taxon>Insecta</taxon>
        <taxon>Pterygota</taxon>
        <taxon>Neoptera</taxon>
        <taxon>Paraneoptera</taxon>
        <taxon>Thysanoptera</taxon>
        <taxon>Terebrantia</taxon>
        <taxon>Thripoidea</taxon>
        <taxon>Thripidae</taxon>
        <taxon>Frankliniella</taxon>
    </lineage>
</organism>
<dbReference type="PANTHER" id="PTHR44227">
    <property type="match status" value="1"/>
</dbReference>
<evidence type="ECO:0000256" key="6">
    <source>
        <dbReference type="ARBA" id="ARBA00012839"/>
    </source>
</evidence>
<feature type="repeat" description="TPR" evidence="16">
    <location>
        <begin position="668"/>
        <end position="701"/>
    </location>
</feature>
<feature type="transmembrane region" description="Helical" evidence="17">
    <location>
        <begin position="216"/>
        <end position="235"/>
    </location>
</feature>
<comment type="pathway">
    <text evidence="4">Protein modification; protein glycosylation.</text>
</comment>
<dbReference type="Gene3D" id="1.25.40.10">
    <property type="entry name" value="Tetratricopeptide repeat domain"/>
    <property type="match status" value="3"/>
</dbReference>
<keyword evidence="12 17" id="KW-1133">Transmembrane helix</keyword>
<dbReference type="InterPro" id="IPR013618">
    <property type="entry name" value="TMTC_DUF1736"/>
</dbReference>
<evidence type="ECO:0000256" key="16">
    <source>
        <dbReference type="PROSITE-ProRule" id="PRU00339"/>
    </source>
</evidence>
<comment type="catalytic activity">
    <reaction evidence="14">
        <text>a di-trans,poly-cis-dolichyl beta-D-mannosyl phosphate + L-threonyl-[protein] = 3-O-(alpha-D-mannosyl)-L-threonyl-[protein] + a di-trans,poly-cis-dolichyl phosphate + H(+)</text>
        <dbReference type="Rhea" id="RHEA:53396"/>
        <dbReference type="Rhea" id="RHEA-COMP:11060"/>
        <dbReference type="Rhea" id="RHEA-COMP:13547"/>
        <dbReference type="Rhea" id="RHEA-COMP:19498"/>
        <dbReference type="Rhea" id="RHEA-COMP:19501"/>
        <dbReference type="ChEBI" id="CHEBI:15378"/>
        <dbReference type="ChEBI" id="CHEBI:30013"/>
        <dbReference type="ChEBI" id="CHEBI:57683"/>
        <dbReference type="ChEBI" id="CHEBI:58211"/>
        <dbReference type="ChEBI" id="CHEBI:137323"/>
        <dbReference type="EC" id="2.4.1.109"/>
    </reaction>
</comment>
<dbReference type="Pfam" id="PF13424">
    <property type="entry name" value="TPR_12"/>
    <property type="match status" value="1"/>
</dbReference>
<dbReference type="SMART" id="SM00028">
    <property type="entry name" value="TPR"/>
    <property type="match status" value="7"/>
</dbReference>
<feature type="transmembrane region" description="Helical" evidence="17">
    <location>
        <begin position="20"/>
        <end position="37"/>
    </location>
</feature>
<evidence type="ECO:0000256" key="10">
    <source>
        <dbReference type="ARBA" id="ARBA00022803"/>
    </source>
</evidence>
<evidence type="ECO:0000256" key="4">
    <source>
        <dbReference type="ARBA" id="ARBA00004922"/>
    </source>
</evidence>
<feature type="transmembrane region" description="Helical" evidence="17">
    <location>
        <begin position="284"/>
        <end position="305"/>
    </location>
</feature>
<evidence type="ECO:0000256" key="3">
    <source>
        <dbReference type="ARBA" id="ARBA00004240"/>
    </source>
</evidence>
<feature type="repeat" description="TPR" evidence="16">
    <location>
        <begin position="702"/>
        <end position="735"/>
    </location>
</feature>
<dbReference type="SUPFAM" id="SSF48452">
    <property type="entry name" value="TPR-like"/>
    <property type="match status" value="1"/>
</dbReference>
<feature type="domain" description="DUF1736" evidence="18">
    <location>
        <begin position="308"/>
        <end position="380"/>
    </location>
</feature>
<evidence type="ECO:0000256" key="13">
    <source>
        <dbReference type="ARBA" id="ARBA00023136"/>
    </source>
</evidence>
<dbReference type="InterPro" id="IPR052346">
    <property type="entry name" value="O-mannosyl-transferase_TMTC"/>
</dbReference>
<keyword evidence="11" id="KW-0256">Endoplasmic reticulum</keyword>
<feature type="transmembrane region" description="Helical" evidence="17">
    <location>
        <begin position="193"/>
        <end position="210"/>
    </location>
</feature>
<keyword evidence="13 17" id="KW-0472">Membrane</keyword>
<evidence type="ECO:0000313" key="20">
    <source>
        <dbReference type="Proteomes" id="UP001219518"/>
    </source>
</evidence>
<evidence type="ECO:0000259" key="18">
    <source>
        <dbReference type="Pfam" id="PF08409"/>
    </source>
</evidence>
<comment type="catalytic activity">
    <reaction evidence="15">
        <text>a di-trans,poly-cis-dolichyl beta-D-mannosyl phosphate + L-seryl-[protein] = 3-O-(alpha-D-mannosyl)-L-seryl-[protein] + a di-trans,poly-cis-dolichyl phosphate + H(+)</text>
        <dbReference type="Rhea" id="RHEA:17377"/>
        <dbReference type="Rhea" id="RHEA-COMP:9863"/>
        <dbReference type="Rhea" id="RHEA-COMP:13546"/>
        <dbReference type="Rhea" id="RHEA-COMP:19498"/>
        <dbReference type="Rhea" id="RHEA-COMP:19501"/>
        <dbReference type="ChEBI" id="CHEBI:15378"/>
        <dbReference type="ChEBI" id="CHEBI:29999"/>
        <dbReference type="ChEBI" id="CHEBI:57683"/>
        <dbReference type="ChEBI" id="CHEBI:58211"/>
        <dbReference type="ChEBI" id="CHEBI:137321"/>
        <dbReference type="EC" id="2.4.1.109"/>
    </reaction>
</comment>
<reference evidence="19" key="1">
    <citation type="submission" date="2021-07" db="EMBL/GenBank/DDBJ databases">
        <authorList>
            <person name="Catto M.A."/>
            <person name="Jacobson A."/>
            <person name="Kennedy G."/>
            <person name="Labadie P."/>
            <person name="Hunt B.G."/>
            <person name="Srinivasan R."/>
        </authorList>
    </citation>
    <scope>NUCLEOTIDE SEQUENCE</scope>
    <source>
        <strain evidence="19">PL_HMW_Pooled</strain>
        <tissue evidence="19">Head</tissue>
    </source>
</reference>
<dbReference type="Pfam" id="PF13432">
    <property type="entry name" value="TPR_16"/>
    <property type="match status" value="2"/>
</dbReference>
<keyword evidence="20" id="KW-1185">Reference proteome</keyword>
<feature type="transmembrane region" description="Helical" evidence="17">
    <location>
        <begin position="399"/>
        <end position="422"/>
    </location>
</feature>